<dbReference type="Pfam" id="PF03470">
    <property type="entry name" value="zf-XS"/>
    <property type="match status" value="1"/>
</dbReference>
<feature type="domain" description="XS" evidence="6">
    <location>
        <begin position="175"/>
        <end position="289"/>
    </location>
</feature>
<dbReference type="Proteomes" id="UP001174677">
    <property type="component" value="Chromosome 1"/>
</dbReference>
<proteinExistence type="inferred from homology"/>
<evidence type="ECO:0000259" key="6">
    <source>
        <dbReference type="Pfam" id="PF03468"/>
    </source>
</evidence>
<dbReference type="EMBL" id="JARPOI010000001">
    <property type="protein sequence ID" value="KAJ9189824.1"/>
    <property type="molecule type" value="Genomic_DNA"/>
</dbReference>
<feature type="coiled-coil region" evidence="4">
    <location>
        <begin position="341"/>
        <end position="375"/>
    </location>
</feature>
<comment type="similarity">
    <text evidence="3">Belongs to the SGS3 family.</text>
</comment>
<dbReference type="PANTHER" id="PTHR46602:SF10">
    <property type="entry name" value="RING-TYPE DOMAIN-CONTAINING PROTEIN"/>
    <property type="match status" value="1"/>
</dbReference>
<dbReference type="InterPro" id="IPR005381">
    <property type="entry name" value="Znf-XS_domain"/>
</dbReference>
<feature type="compositionally biased region" description="Acidic residues" evidence="5">
    <location>
        <begin position="45"/>
        <end position="62"/>
    </location>
</feature>
<keyword evidence="9" id="KW-1185">Reference proteome</keyword>
<keyword evidence="1 4" id="KW-0175">Coiled coil</keyword>
<comment type="caution">
    <text evidence="8">The sequence shown here is derived from an EMBL/GenBank/DDBJ whole genome shotgun (WGS) entry which is preliminary data.</text>
</comment>
<dbReference type="Pfam" id="PF03468">
    <property type="entry name" value="XS"/>
    <property type="match status" value="1"/>
</dbReference>
<keyword evidence="2" id="KW-0943">RNA-mediated gene silencing</keyword>
<dbReference type="InterPro" id="IPR038588">
    <property type="entry name" value="XS_domain_sf"/>
</dbReference>
<feature type="compositionally biased region" description="Polar residues" evidence="5">
    <location>
        <begin position="1"/>
        <end position="13"/>
    </location>
</feature>
<reference evidence="8" key="1">
    <citation type="journal article" date="2023" name="Plant Biotechnol. J.">
        <title>Chromosome-level wild Hevea brasiliensis genome provides new tools for genomic-assisted breeding and valuable loci to elevate rubber yield.</title>
        <authorList>
            <person name="Cheng H."/>
            <person name="Song X."/>
            <person name="Hu Y."/>
            <person name="Wu T."/>
            <person name="Yang Q."/>
            <person name="An Z."/>
            <person name="Feng S."/>
            <person name="Deng Z."/>
            <person name="Wu W."/>
            <person name="Zeng X."/>
            <person name="Tu M."/>
            <person name="Wang X."/>
            <person name="Huang H."/>
        </authorList>
    </citation>
    <scope>NUCLEOTIDE SEQUENCE</scope>
    <source>
        <strain evidence="8">MT/VB/25A 57/8</strain>
    </source>
</reference>
<evidence type="ECO:0000256" key="1">
    <source>
        <dbReference type="ARBA" id="ARBA00023054"/>
    </source>
</evidence>
<feature type="region of interest" description="Disordered" evidence="5">
    <location>
        <begin position="407"/>
        <end position="427"/>
    </location>
</feature>
<evidence type="ECO:0000256" key="2">
    <source>
        <dbReference type="ARBA" id="ARBA00023158"/>
    </source>
</evidence>
<gene>
    <name evidence="8" type="ORF">P3X46_001076</name>
</gene>
<organism evidence="8 9">
    <name type="scientific">Hevea brasiliensis</name>
    <name type="common">Para rubber tree</name>
    <name type="synonym">Siphonia brasiliensis</name>
    <dbReference type="NCBI Taxonomy" id="3981"/>
    <lineage>
        <taxon>Eukaryota</taxon>
        <taxon>Viridiplantae</taxon>
        <taxon>Streptophyta</taxon>
        <taxon>Embryophyta</taxon>
        <taxon>Tracheophyta</taxon>
        <taxon>Spermatophyta</taxon>
        <taxon>Magnoliopsida</taxon>
        <taxon>eudicotyledons</taxon>
        <taxon>Gunneridae</taxon>
        <taxon>Pentapetalae</taxon>
        <taxon>rosids</taxon>
        <taxon>fabids</taxon>
        <taxon>Malpighiales</taxon>
        <taxon>Euphorbiaceae</taxon>
        <taxon>Crotonoideae</taxon>
        <taxon>Micrandreae</taxon>
        <taxon>Hevea</taxon>
    </lineage>
</organism>
<protein>
    <recommendedName>
        <fullName evidence="10">XS domain-containing protein</fullName>
    </recommendedName>
</protein>
<evidence type="ECO:0000313" key="9">
    <source>
        <dbReference type="Proteomes" id="UP001174677"/>
    </source>
</evidence>
<evidence type="ECO:0000259" key="7">
    <source>
        <dbReference type="Pfam" id="PF03470"/>
    </source>
</evidence>
<accession>A0ABQ9NC41</accession>
<feature type="region of interest" description="Disordered" evidence="5">
    <location>
        <begin position="1"/>
        <end position="71"/>
    </location>
</feature>
<dbReference type="Gene3D" id="3.30.70.2890">
    <property type="entry name" value="XS domain"/>
    <property type="match status" value="1"/>
</dbReference>
<sequence length="518" mass="59925">MPPRLNRQQSAASSPWKGSVDSEEKVADDVEKFETAFSGDNTAANEDDSDSDALPDTDDYDSEASPRSPESCKKSKWFKKFLEGLEYLSTEEINDPARQWHCPSCRGVAGAIKRYLGLQTLMKHAKTKGSRRLRLHRELAQLLEEKLHGSRATSAALGGEACGKWKGPKEEKKHHEIVWPPMVVVANTTHKKDEINKWTGMTTKQLLDLFSSYNAVVKAQHFYNSNGHCGMGILIFESSVRGYLEAEWLHRHFAEEQTGRNAWNNRPVYFLPTGERQLYGYMAMKEDVDTFNWYYLKGKPKLKYEMRSYEEMVVNGIRQMSEDNLRLPWLQNRVTEQQSHARDLEESIGMLKEKLDKANKDLEILRLKAKQQHEQDMEEMDFLEQFYRDQIRNILEARKDGDFQNTQQKEVQENAEQSNANPSNRNYYIKSTEQEKGRVTESYEPIIQENINIAPIGMEETMFRTVMGRRLETEPAPRGGKCVDYREKARTARQEFFKGKFIMADPGTTQIFLNNIKS</sequence>
<evidence type="ECO:0000256" key="3">
    <source>
        <dbReference type="ARBA" id="ARBA00024022"/>
    </source>
</evidence>
<dbReference type="InterPro" id="IPR005380">
    <property type="entry name" value="XS_domain"/>
</dbReference>
<feature type="compositionally biased region" description="Basic and acidic residues" evidence="5">
    <location>
        <begin position="20"/>
        <end position="34"/>
    </location>
</feature>
<evidence type="ECO:0000313" key="8">
    <source>
        <dbReference type="EMBL" id="KAJ9189824.1"/>
    </source>
</evidence>
<evidence type="ECO:0008006" key="10">
    <source>
        <dbReference type="Google" id="ProtNLM"/>
    </source>
</evidence>
<evidence type="ECO:0000256" key="4">
    <source>
        <dbReference type="SAM" id="Coils"/>
    </source>
</evidence>
<dbReference type="PANTHER" id="PTHR46602">
    <property type="entry name" value="PROTEIN SUPPRESSOR OF GENE SILENCING 3"/>
    <property type="match status" value="1"/>
</dbReference>
<name>A0ABQ9NC41_HEVBR</name>
<feature type="domain" description="Zinc finger-XS" evidence="7">
    <location>
        <begin position="102"/>
        <end position="140"/>
    </location>
</feature>
<evidence type="ECO:0000256" key="5">
    <source>
        <dbReference type="SAM" id="MobiDB-lite"/>
    </source>
</evidence>
<dbReference type="InterPro" id="IPR044287">
    <property type="entry name" value="SGS3"/>
</dbReference>